<comment type="caution">
    <text evidence="2">The sequence shown here is derived from an EMBL/GenBank/DDBJ whole genome shotgun (WGS) entry which is preliminary data.</text>
</comment>
<reference evidence="3" key="1">
    <citation type="submission" date="2022-10" db="EMBL/GenBank/DDBJ databases">
        <title>Genome assembly of Pristionchus species.</title>
        <authorList>
            <person name="Yoshida K."/>
            <person name="Sommer R.J."/>
        </authorList>
    </citation>
    <scope>NUCLEOTIDE SEQUENCE [LARGE SCALE GENOMIC DNA]</scope>
    <source>
        <strain evidence="3">RS5460</strain>
    </source>
</reference>
<proteinExistence type="predicted"/>
<evidence type="ECO:0000256" key="1">
    <source>
        <dbReference type="SAM" id="SignalP"/>
    </source>
</evidence>
<sequence>DWQYVTRSGTTWMSHLLHAHFTTALLVECSLRCDCGYEAYSPTHECDIMNFTVVRKMERGRRPDEAHEDVEFFEGADMNAKRRQSRNTFVFVNYNESMDQSDGEVEPSLKKCKAESLEKQVNVRAVFIKPRLACSDYSGKRITYHSGQGTQKGRPSINGSFKAESVMGWELHLRRMHSTTPTLAGYLLRCDCGQESYANSHSYQCDIYNITIIQEEDKVIRRLVDCLIYPKTPLGYIAHLNLHHKTTLQKNGIYVKCVCGLKMFEGKDHSKHEENCDGRGYTLHRIVEE</sequence>
<gene>
    <name evidence="2" type="ORF">PMAYCL1PPCAC_13928</name>
</gene>
<keyword evidence="1" id="KW-0732">Signal</keyword>
<keyword evidence="3" id="KW-1185">Reference proteome</keyword>
<dbReference type="Proteomes" id="UP001328107">
    <property type="component" value="Unassembled WGS sequence"/>
</dbReference>
<organism evidence="2 3">
    <name type="scientific">Pristionchus mayeri</name>
    <dbReference type="NCBI Taxonomy" id="1317129"/>
    <lineage>
        <taxon>Eukaryota</taxon>
        <taxon>Metazoa</taxon>
        <taxon>Ecdysozoa</taxon>
        <taxon>Nematoda</taxon>
        <taxon>Chromadorea</taxon>
        <taxon>Rhabditida</taxon>
        <taxon>Rhabditina</taxon>
        <taxon>Diplogasteromorpha</taxon>
        <taxon>Diplogasteroidea</taxon>
        <taxon>Neodiplogasteridae</taxon>
        <taxon>Pristionchus</taxon>
    </lineage>
</organism>
<dbReference type="AlphaFoldDB" id="A0AAN4ZM30"/>
<protein>
    <submittedName>
        <fullName evidence="2">Uncharacterized protein</fullName>
    </submittedName>
</protein>
<dbReference type="EMBL" id="BTRK01000003">
    <property type="protein sequence ID" value="GMR43733.1"/>
    <property type="molecule type" value="Genomic_DNA"/>
</dbReference>
<feature type="signal peptide" evidence="1">
    <location>
        <begin position="1"/>
        <end position="24"/>
    </location>
</feature>
<feature type="non-terminal residue" evidence="2">
    <location>
        <position position="1"/>
    </location>
</feature>
<evidence type="ECO:0000313" key="2">
    <source>
        <dbReference type="EMBL" id="GMR43733.1"/>
    </source>
</evidence>
<evidence type="ECO:0000313" key="3">
    <source>
        <dbReference type="Proteomes" id="UP001328107"/>
    </source>
</evidence>
<name>A0AAN4ZM30_9BILA</name>
<feature type="chain" id="PRO_5042999601" evidence="1">
    <location>
        <begin position="25"/>
        <end position="289"/>
    </location>
</feature>
<accession>A0AAN4ZM30</accession>